<dbReference type="EMBL" id="CADIJM010000023">
    <property type="protein sequence ID" value="CAB3736543.1"/>
    <property type="molecule type" value="Genomic_DNA"/>
</dbReference>
<dbReference type="Pfam" id="PF00072">
    <property type="entry name" value="Response_reg"/>
    <property type="match status" value="1"/>
</dbReference>
<dbReference type="Proteomes" id="UP000494214">
    <property type="component" value="Unassembled WGS sequence"/>
</dbReference>
<dbReference type="PANTHER" id="PTHR44591">
    <property type="entry name" value="STRESS RESPONSE REGULATOR PROTEIN 1"/>
    <property type="match status" value="1"/>
</dbReference>
<feature type="domain" description="Response regulatory" evidence="3">
    <location>
        <begin position="4"/>
        <end position="120"/>
    </location>
</feature>
<evidence type="ECO:0000256" key="1">
    <source>
        <dbReference type="ARBA" id="ARBA00022553"/>
    </source>
</evidence>
<keyword evidence="5" id="KW-1185">Reference proteome</keyword>
<evidence type="ECO:0000259" key="3">
    <source>
        <dbReference type="PROSITE" id="PS50110"/>
    </source>
</evidence>
<evidence type="ECO:0000313" key="5">
    <source>
        <dbReference type="Proteomes" id="UP000494214"/>
    </source>
</evidence>
<dbReference type="InterPro" id="IPR011006">
    <property type="entry name" value="CheY-like_superfamily"/>
</dbReference>
<dbReference type="Gene3D" id="3.40.50.2300">
    <property type="match status" value="1"/>
</dbReference>
<reference evidence="4 5" key="1">
    <citation type="submission" date="2020-04" db="EMBL/GenBank/DDBJ databases">
        <authorList>
            <person name="De Canck E."/>
        </authorList>
    </citation>
    <scope>NUCLEOTIDE SEQUENCE [LARGE SCALE GENOMIC DNA]</scope>
    <source>
        <strain evidence="4 5">LMG 26690</strain>
    </source>
</reference>
<evidence type="ECO:0000313" key="4">
    <source>
        <dbReference type="EMBL" id="CAB3736543.1"/>
    </source>
</evidence>
<accession>A0A6S7BMT2</accession>
<organism evidence="4 5">
    <name type="scientific">Achromobacter animicus</name>
    <dbReference type="NCBI Taxonomy" id="1389935"/>
    <lineage>
        <taxon>Bacteria</taxon>
        <taxon>Pseudomonadati</taxon>
        <taxon>Pseudomonadota</taxon>
        <taxon>Betaproteobacteria</taxon>
        <taxon>Burkholderiales</taxon>
        <taxon>Alcaligenaceae</taxon>
        <taxon>Achromobacter</taxon>
    </lineage>
</organism>
<dbReference type="AlphaFoldDB" id="A0A6S7BMT2"/>
<dbReference type="SUPFAM" id="SSF52172">
    <property type="entry name" value="CheY-like"/>
    <property type="match status" value="1"/>
</dbReference>
<dbReference type="RefSeq" id="WP_175126093.1">
    <property type="nucleotide sequence ID" value="NZ_CADIJM010000023.1"/>
</dbReference>
<sequence length="126" mass="13519">MTATILVADDSTTMRMIVQATLTGAGWNVLTACNGQEALEVAMANPVDLVVSDWNMPVKGGLELIQGLREEDRYMDVPVLVLTTEDDVDSKMAARDLGVCGWLSKPVDPDVLVELATELLDEQAGA</sequence>
<name>A0A6S7BMT2_9BURK</name>
<protein>
    <submittedName>
        <fullName evidence="4">Chemotaxis protein CheY</fullName>
    </submittedName>
</protein>
<feature type="modified residue" description="4-aspartylphosphate" evidence="2">
    <location>
        <position position="53"/>
    </location>
</feature>
<dbReference type="PROSITE" id="PS50110">
    <property type="entry name" value="RESPONSE_REGULATORY"/>
    <property type="match status" value="1"/>
</dbReference>
<proteinExistence type="predicted"/>
<evidence type="ECO:0000256" key="2">
    <source>
        <dbReference type="PROSITE-ProRule" id="PRU00169"/>
    </source>
</evidence>
<dbReference type="PANTHER" id="PTHR44591:SF25">
    <property type="entry name" value="CHEMOTAXIS TWO-COMPONENT RESPONSE REGULATOR"/>
    <property type="match status" value="1"/>
</dbReference>
<dbReference type="InterPro" id="IPR001789">
    <property type="entry name" value="Sig_transdc_resp-reg_receiver"/>
</dbReference>
<dbReference type="GO" id="GO:0000160">
    <property type="term" value="P:phosphorelay signal transduction system"/>
    <property type="evidence" value="ECO:0007669"/>
    <property type="project" value="InterPro"/>
</dbReference>
<keyword evidence="1 2" id="KW-0597">Phosphoprotein</keyword>
<dbReference type="SMART" id="SM00448">
    <property type="entry name" value="REC"/>
    <property type="match status" value="1"/>
</dbReference>
<gene>
    <name evidence="4" type="primary">cheY_1</name>
    <name evidence="4" type="ORF">LMG26690_05308</name>
</gene>
<dbReference type="InterPro" id="IPR050595">
    <property type="entry name" value="Bact_response_regulator"/>
</dbReference>